<name>A0AA35Z860_LACSI</name>
<evidence type="ECO:0000313" key="1">
    <source>
        <dbReference type="EMBL" id="CAI9287720.1"/>
    </source>
</evidence>
<protein>
    <submittedName>
        <fullName evidence="1">Uncharacterized protein</fullName>
    </submittedName>
</protein>
<gene>
    <name evidence="1" type="ORF">LSALG_LOCUS27068</name>
</gene>
<dbReference type="Proteomes" id="UP001177003">
    <property type="component" value="Chromosome 5"/>
</dbReference>
<sequence>MDHTDQNSELRMNSLLSKLMGAFKDLKQELRDDMAKDIEVVQKDYASLNHTIVDVLKIFVKLYKAMSPQLSQLSTQQMNNLTKITSQLTELKGLLMKSSSSSLITPEFLS</sequence>
<accession>A0AA35Z860</accession>
<keyword evidence="2" id="KW-1185">Reference proteome</keyword>
<dbReference type="EMBL" id="OX465081">
    <property type="protein sequence ID" value="CAI9287720.1"/>
    <property type="molecule type" value="Genomic_DNA"/>
</dbReference>
<reference evidence="1" key="1">
    <citation type="submission" date="2023-04" db="EMBL/GenBank/DDBJ databases">
        <authorList>
            <person name="Vijverberg K."/>
            <person name="Xiong W."/>
            <person name="Schranz E."/>
        </authorList>
    </citation>
    <scope>NUCLEOTIDE SEQUENCE</scope>
</reference>
<proteinExistence type="predicted"/>
<evidence type="ECO:0000313" key="2">
    <source>
        <dbReference type="Proteomes" id="UP001177003"/>
    </source>
</evidence>
<dbReference type="AlphaFoldDB" id="A0AA35Z860"/>
<organism evidence="1 2">
    <name type="scientific">Lactuca saligna</name>
    <name type="common">Willowleaf lettuce</name>
    <dbReference type="NCBI Taxonomy" id="75948"/>
    <lineage>
        <taxon>Eukaryota</taxon>
        <taxon>Viridiplantae</taxon>
        <taxon>Streptophyta</taxon>
        <taxon>Embryophyta</taxon>
        <taxon>Tracheophyta</taxon>
        <taxon>Spermatophyta</taxon>
        <taxon>Magnoliopsida</taxon>
        <taxon>eudicotyledons</taxon>
        <taxon>Gunneridae</taxon>
        <taxon>Pentapetalae</taxon>
        <taxon>asterids</taxon>
        <taxon>campanulids</taxon>
        <taxon>Asterales</taxon>
        <taxon>Asteraceae</taxon>
        <taxon>Cichorioideae</taxon>
        <taxon>Cichorieae</taxon>
        <taxon>Lactucinae</taxon>
        <taxon>Lactuca</taxon>
    </lineage>
</organism>